<dbReference type="PANTHER" id="PTHR43123">
    <property type="entry name" value="POLYSACCHARIDE DEACETYLASE-RELATED"/>
    <property type="match status" value="1"/>
</dbReference>
<evidence type="ECO:0000256" key="3">
    <source>
        <dbReference type="ARBA" id="ARBA00020071"/>
    </source>
</evidence>
<comment type="similarity">
    <text evidence="2">Belongs to the polysaccharide deacetylase family.</text>
</comment>
<name>A0ABS6IPD0_9HYPH</name>
<dbReference type="InterPro" id="IPR002509">
    <property type="entry name" value="NODB_dom"/>
</dbReference>
<feature type="domain" description="NodB homology" evidence="5">
    <location>
        <begin position="65"/>
        <end position="286"/>
    </location>
</feature>
<evidence type="ECO:0000256" key="4">
    <source>
        <dbReference type="ARBA" id="ARBA00032976"/>
    </source>
</evidence>
<keyword evidence="7" id="KW-1185">Reference proteome</keyword>
<dbReference type="PANTHER" id="PTHR43123:SF4">
    <property type="entry name" value="POLYSACCHARIDE DEACETYLASE"/>
    <property type="match status" value="1"/>
</dbReference>
<dbReference type="PROSITE" id="PS51677">
    <property type="entry name" value="NODB"/>
    <property type="match status" value="1"/>
</dbReference>
<protein>
    <recommendedName>
        <fullName evidence="3">Chitooligosaccharide deacetylase</fullName>
    </recommendedName>
    <alternativeName>
        <fullName evidence="4">Nodulation protein B</fullName>
    </alternativeName>
</protein>
<accession>A0ABS6IPD0</accession>
<evidence type="ECO:0000256" key="1">
    <source>
        <dbReference type="ARBA" id="ARBA00003236"/>
    </source>
</evidence>
<comment type="function">
    <text evidence="1">Is involved in generating a small heat-stable compound (Nod), an acylated oligomer of N-acetylglucosamine, that stimulates mitosis in various plant protoplasts.</text>
</comment>
<evidence type="ECO:0000256" key="2">
    <source>
        <dbReference type="ARBA" id="ARBA00010973"/>
    </source>
</evidence>
<comment type="caution">
    <text evidence="6">The sequence shown here is derived from an EMBL/GenBank/DDBJ whole genome shotgun (WGS) entry which is preliminary data.</text>
</comment>
<evidence type="ECO:0000313" key="7">
    <source>
        <dbReference type="Proteomes" id="UP000727907"/>
    </source>
</evidence>
<proteinExistence type="inferred from homology"/>
<organism evidence="6 7">
    <name type="scientific">Reyranella humidisoli</name>
    <dbReference type="NCBI Taxonomy" id="2849149"/>
    <lineage>
        <taxon>Bacteria</taxon>
        <taxon>Pseudomonadati</taxon>
        <taxon>Pseudomonadota</taxon>
        <taxon>Alphaproteobacteria</taxon>
        <taxon>Hyphomicrobiales</taxon>
        <taxon>Reyranellaceae</taxon>
        <taxon>Reyranella</taxon>
    </lineage>
</organism>
<dbReference type="Proteomes" id="UP000727907">
    <property type="component" value="Unassembled WGS sequence"/>
</dbReference>
<reference evidence="6 7" key="1">
    <citation type="submission" date="2021-06" db="EMBL/GenBank/DDBJ databases">
        <authorList>
            <person name="Lee D.H."/>
        </authorList>
    </citation>
    <scope>NUCLEOTIDE SEQUENCE [LARGE SCALE GENOMIC DNA]</scope>
    <source>
        <strain evidence="6 7">MMS21-HV4-11</strain>
    </source>
</reference>
<evidence type="ECO:0000313" key="6">
    <source>
        <dbReference type="EMBL" id="MBU8876464.1"/>
    </source>
</evidence>
<dbReference type="Pfam" id="PF01522">
    <property type="entry name" value="Polysacc_deac_1"/>
    <property type="match status" value="1"/>
</dbReference>
<gene>
    <name evidence="6" type="ORF">KQ910_22005</name>
</gene>
<sequence length="301" mass="34122">MSQMRDLVGYGGTPPAWKLPGDAKLAVSMVVNFEEGAELAVSDGDPQAEKISEVVSVVPPGRWDQGNEQIFAYGMRAGIWRMLAALEKHRRPVTFYMCGRAVERLPQLARRIVDAGHEAACHGWLWRPHADYADRTDELQDLRRCVEAMEKATGQRPTGFFCRGSESRETRSILRELGFGYASNGFDDDLPYWDRSDPQHPLLVLPYALDSNDMKFFHPNGFVRADEMVDYVRDAIEMLLEEGEAGHPKLLNIGWHLRIAGRPGRFAAFKRVLALLDSYGEKVWIARRDEIAASWREQFPA</sequence>
<dbReference type="EMBL" id="JAHOPB010000002">
    <property type="protein sequence ID" value="MBU8876464.1"/>
    <property type="molecule type" value="Genomic_DNA"/>
</dbReference>
<evidence type="ECO:0000259" key="5">
    <source>
        <dbReference type="PROSITE" id="PS51677"/>
    </source>
</evidence>